<dbReference type="RefSeq" id="WP_171719936.1">
    <property type="nucleotide sequence ID" value="NZ_WHOB01000083.1"/>
</dbReference>
<keyword evidence="1" id="KW-0812">Transmembrane</keyword>
<gene>
    <name evidence="2" type="ORF">GC101_27525</name>
</gene>
<evidence type="ECO:0000256" key="1">
    <source>
        <dbReference type="SAM" id="Phobius"/>
    </source>
</evidence>
<proteinExistence type="predicted"/>
<keyword evidence="1" id="KW-0472">Membrane</keyword>
<accession>A0ABX1YNJ9</accession>
<sequence>MMDIQGLPLTLLYTGLALVIALVFVYRIRKGTFHKHIMAQAAIVVSYVVVAIAGGSMPLAVRLVTPLAVAALFMYGQRKSGGS</sequence>
<evidence type="ECO:0000313" key="3">
    <source>
        <dbReference type="Proteomes" id="UP000596857"/>
    </source>
</evidence>
<feature type="transmembrane region" description="Helical" evidence="1">
    <location>
        <begin position="6"/>
        <end position="25"/>
    </location>
</feature>
<keyword evidence="3" id="KW-1185">Reference proteome</keyword>
<organism evidence="2 3">
    <name type="scientific">Paenibacillus phytohabitans</name>
    <dbReference type="NCBI Taxonomy" id="2654978"/>
    <lineage>
        <taxon>Bacteria</taxon>
        <taxon>Bacillati</taxon>
        <taxon>Bacillota</taxon>
        <taxon>Bacilli</taxon>
        <taxon>Bacillales</taxon>
        <taxon>Paenibacillaceae</taxon>
        <taxon>Paenibacillus</taxon>
    </lineage>
</organism>
<keyword evidence="1" id="KW-1133">Transmembrane helix</keyword>
<reference evidence="2 3" key="1">
    <citation type="submission" date="2019-10" db="EMBL/GenBank/DDBJ databases">
        <title>Description of Paenibacillus terricola sp. nov.</title>
        <authorList>
            <person name="Carlier A."/>
            <person name="Qi S."/>
        </authorList>
    </citation>
    <scope>NUCLEOTIDE SEQUENCE [LARGE SCALE GENOMIC DNA]</scope>
    <source>
        <strain evidence="2 3">LMG 31459</strain>
    </source>
</reference>
<dbReference type="Proteomes" id="UP000596857">
    <property type="component" value="Unassembled WGS sequence"/>
</dbReference>
<evidence type="ECO:0000313" key="2">
    <source>
        <dbReference type="EMBL" id="NOU82618.1"/>
    </source>
</evidence>
<protein>
    <submittedName>
        <fullName evidence="2">Uncharacterized protein</fullName>
    </submittedName>
</protein>
<comment type="caution">
    <text evidence="2">The sequence shown here is derived from an EMBL/GenBank/DDBJ whole genome shotgun (WGS) entry which is preliminary data.</text>
</comment>
<name>A0ABX1YNJ9_9BACL</name>
<dbReference type="EMBL" id="WHOB01000083">
    <property type="protein sequence ID" value="NOU82618.1"/>
    <property type="molecule type" value="Genomic_DNA"/>
</dbReference>